<dbReference type="InterPro" id="IPR003773">
    <property type="entry name" value="Menaquinone_biosynth"/>
</dbReference>
<evidence type="ECO:0000313" key="5">
    <source>
        <dbReference type="EMBL" id="CBX27785.1"/>
    </source>
</evidence>
<dbReference type="AlphaFoldDB" id="E1YBA8"/>
<dbReference type="Gene3D" id="3.40.190.10">
    <property type="entry name" value="Periplasmic binding protein-like II"/>
    <property type="match status" value="2"/>
</dbReference>
<proteinExistence type="inferred from homology"/>
<reference evidence="5" key="1">
    <citation type="journal article" date="2011" name="Environ. Microbiol.">
        <title>Genomic insights into the metabolic potential of the polycyclic aromatic hydrocarbon degrading sulfate-reducing Deltaproteobacterium N47.</title>
        <authorList>
            <person name="Bergmann F."/>
            <person name="Selesi D."/>
            <person name="Weinmaier T."/>
            <person name="Tischler P."/>
            <person name="Rattei T."/>
            <person name="Meckenstock R.U."/>
        </authorList>
    </citation>
    <scope>NUCLEOTIDE SEQUENCE</scope>
</reference>
<dbReference type="PANTHER" id="PTHR37690:SF1">
    <property type="entry name" value="CHORISMATE DEHYDRATASE"/>
    <property type="match status" value="1"/>
</dbReference>
<name>E1YBA8_9BACT</name>
<dbReference type="EC" id="4.2.1.151" evidence="4"/>
<dbReference type="PANTHER" id="PTHR37690">
    <property type="entry name" value="CHORISMATE DEHYDRATASE"/>
    <property type="match status" value="1"/>
</dbReference>
<comment type="catalytic activity">
    <reaction evidence="4">
        <text>chorismate = 3-[(1-carboxyvinyl)-oxy]benzoate + H2O</text>
        <dbReference type="Rhea" id="RHEA:40051"/>
        <dbReference type="ChEBI" id="CHEBI:15377"/>
        <dbReference type="ChEBI" id="CHEBI:29748"/>
        <dbReference type="ChEBI" id="CHEBI:76981"/>
        <dbReference type="EC" id="4.2.1.151"/>
    </reaction>
</comment>
<evidence type="ECO:0000256" key="3">
    <source>
        <dbReference type="ARBA" id="ARBA00023239"/>
    </source>
</evidence>
<keyword evidence="3 4" id="KW-0456">Lyase</keyword>
<keyword evidence="2 4" id="KW-0474">Menaquinone biosynthesis</keyword>
<dbReference type="CDD" id="cd13634">
    <property type="entry name" value="PBP2_Sco4506"/>
    <property type="match status" value="1"/>
</dbReference>
<accession>E1YBA8</accession>
<protein>
    <recommendedName>
        <fullName evidence="4">Chorismate dehydratase</fullName>
        <ecNumber evidence="4">4.2.1.151</ecNumber>
    </recommendedName>
    <alternativeName>
        <fullName evidence="4">Menaquinone biosynthetic enzyme MqnA</fullName>
    </alternativeName>
</protein>
<dbReference type="HAMAP" id="MF_00995">
    <property type="entry name" value="MqnA"/>
    <property type="match status" value="1"/>
</dbReference>
<dbReference type="Pfam" id="PF02621">
    <property type="entry name" value="VitK2_biosynth"/>
    <property type="match status" value="1"/>
</dbReference>
<evidence type="ECO:0000256" key="2">
    <source>
        <dbReference type="ARBA" id="ARBA00022428"/>
    </source>
</evidence>
<gene>
    <name evidence="4" type="primary">mqnA</name>
    <name evidence="5" type="ORF">N47_C18430</name>
</gene>
<organism evidence="5">
    <name type="scientific">uncultured Desulfobacterium sp</name>
    <dbReference type="NCBI Taxonomy" id="201089"/>
    <lineage>
        <taxon>Bacteria</taxon>
        <taxon>Pseudomonadati</taxon>
        <taxon>Thermodesulfobacteriota</taxon>
        <taxon>Desulfobacteria</taxon>
        <taxon>Desulfobacterales</taxon>
        <taxon>Desulfobacteriaceae</taxon>
        <taxon>Desulfobacterium</taxon>
        <taxon>environmental samples</taxon>
    </lineage>
</organism>
<dbReference type="UniPathway" id="UPA00079"/>
<dbReference type="SUPFAM" id="SSF53850">
    <property type="entry name" value="Periplasmic binding protein-like II"/>
    <property type="match status" value="1"/>
</dbReference>
<evidence type="ECO:0000256" key="1">
    <source>
        <dbReference type="ARBA" id="ARBA00004863"/>
    </source>
</evidence>
<comment type="function">
    <text evidence="4">Catalyzes the dehydration of chorismate into 3-[(1-carboxyvinyl)oxy]benzoate, a step in the biosynthesis of menaquinone (MK, vitamin K2).</text>
</comment>
<comment type="pathway">
    <text evidence="1 4">Quinol/quinone metabolism; menaquinone biosynthesis.</text>
</comment>
<dbReference type="GO" id="GO:0009234">
    <property type="term" value="P:menaquinone biosynthetic process"/>
    <property type="evidence" value="ECO:0007669"/>
    <property type="project" value="UniProtKB-UniRule"/>
</dbReference>
<evidence type="ECO:0000256" key="4">
    <source>
        <dbReference type="HAMAP-Rule" id="MF_00995"/>
    </source>
</evidence>
<dbReference type="EMBL" id="FR695867">
    <property type="protein sequence ID" value="CBX27785.1"/>
    <property type="molecule type" value="Genomic_DNA"/>
</dbReference>
<sequence>MDRINPEMTLMKVGYIDYLNCYPFYYHMFEKKPLKDVSIISGLPSELNKMMKEKKLDLSPISSATYPDIQDDVFLLPQFCLSSVGYVGSVILYSKFKIAQLNAKKIGLSNASHTSRVLLKILLKKFYDIEPVYISTGPRPGLNDYDAVLRIGNDAMTDNIDAAKFKFDLGEVWLKKTGYPVVFAVFAVRKNVSKENINQFNSVINSYKASIRCLLEEKEVVINKARQKYPDISYDIDSYYKTLQFEFNDNLKNALLYYFKTANELGLLEKVESLNFAKV</sequence>
<comment type="similarity">
    <text evidence="4">Belongs to the MqnA/MqnD family. MqnA subfamily.</text>
</comment>
<dbReference type="InterPro" id="IPR030868">
    <property type="entry name" value="MqnA"/>
</dbReference>
<dbReference type="GO" id="GO:0016836">
    <property type="term" value="F:hydro-lyase activity"/>
    <property type="evidence" value="ECO:0007669"/>
    <property type="project" value="UniProtKB-UniRule"/>
</dbReference>